<dbReference type="Gene3D" id="2.60.120.10">
    <property type="entry name" value="Jelly Rolls"/>
    <property type="match status" value="1"/>
</dbReference>
<dbReference type="KEGG" id="psin:CAK95_01335"/>
<dbReference type="InterPro" id="IPR014710">
    <property type="entry name" value="RmlC-like_jellyroll"/>
</dbReference>
<dbReference type="SUPFAM" id="SSF51182">
    <property type="entry name" value="RmlC-like cupins"/>
    <property type="match status" value="1"/>
</dbReference>
<dbReference type="STRING" id="1235591.CAK95_01335"/>
<evidence type="ECO:0000313" key="2">
    <source>
        <dbReference type="Proteomes" id="UP000194137"/>
    </source>
</evidence>
<accession>A0A1W6ZM75</accession>
<dbReference type="Proteomes" id="UP000194137">
    <property type="component" value="Chromosome"/>
</dbReference>
<organism evidence="1 2">
    <name type="scientific">Pseudorhodoplanes sinuspersici</name>
    <dbReference type="NCBI Taxonomy" id="1235591"/>
    <lineage>
        <taxon>Bacteria</taxon>
        <taxon>Pseudomonadati</taxon>
        <taxon>Pseudomonadota</taxon>
        <taxon>Alphaproteobacteria</taxon>
        <taxon>Hyphomicrobiales</taxon>
        <taxon>Pseudorhodoplanes</taxon>
    </lineage>
</organism>
<dbReference type="OrthoDB" id="8561853at2"/>
<dbReference type="EMBL" id="CP021112">
    <property type="protein sequence ID" value="ARP97874.1"/>
    <property type="molecule type" value="Genomic_DNA"/>
</dbReference>
<sequence>MLTFNCGRLRSVAALTIMASTGFAVGAHAGECPTGKFKPNAREAVTLAASGVSDTTLGSIDLGKEKAKIKGRELRFRKMVIQPGGVVPWHSHDDRPALIYVAEGEIIEYASNCAAPIHHKAGEIRTERLGTSHWWKNLSDAPVVLFIADVRADPNDKHM</sequence>
<name>A0A1W6ZM75_9HYPH</name>
<gene>
    <name evidence="1" type="ORF">CAK95_01335</name>
</gene>
<proteinExistence type="predicted"/>
<keyword evidence="2" id="KW-1185">Reference proteome</keyword>
<evidence type="ECO:0000313" key="1">
    <source>
        <dbReference type="EMBL" id="ARP97874.1"/>
    </source>
</evidence>
<protein>
    <submittedName>
        <fullName evidence="1">Cupin</fullName>
    </submittedName>
</protein>
<dbReference type="InterPro" id="IPR013096">
    <property type="entry name" value="Cupin_2"/>
</dbReference>
<dbReference type="AlphaFoldDB" id="A0A1W6ZM75"/>
<reference evidence="1 2" key="1">
    <citation type="submission" date="2017-05" db="EMBL/GenBank/DDBJ databases">
        <title>Full genome sequence of Pseudorhodoplanes sinuspersici.</title>
        <authorList>
            <person name="Dastgheib S.M.M."/>
            <person name="Shavandi M."/>
            <person name="Tirandaz H."/>
        </authorList>
    </citation>
    <scope>NUCLEOTIDE SEQUENCE [LARGE SCALE GENOMIC DNA]</scope>
    <source>
        <strain evidence="1 2">RIPI110</strain>
    </source>
</reference>
<dbReference type="Pfam" id="PF07883">
    <property type="entry name" value="Cupin_2"/>
    <property type="match status" value="1"/>
</dbReference>
<dbReference type="InterPro" id="IPR011051">
    <property type="entry name" value="RmlC_Cupin_sf"/>
</dbReference>